<dbReference type="InterPro" id="IPR052974">
    <property type="entry name" value="GH79_Enzymes"/>
</dbReference>
<evidence type="ECO:0000313" key="2">
    <source>
        <dbReference type="EMBL" id="KAJ5157928.1"/>
    </source>
</evidence>
<reference evidence="2" key="1">
    <citation type="submission" date="2022-11" db="EMBL/GenBank/DDBJ databases">
        <authorList>
            <person name="Petersen C."/>
        </authorList>
    </citation>
    <scope>NUCLEOTIDE SEQUENCE</scope>
    <source>
        <strain evidence="2">IBT 26290</strain>
    </source>
</reference>
<evidence type="ECO:0000313" key="3">
    <source>
        <dbReference type="Proteomes" id="UP001149163"/>
    </source>
</evidence>
<proteinExistence type="predicted"/>
<keyword evidence="3" id="KW-1185">Reference proteome</keyword>
<gene>
    <name evidence="2" type="ORF">N7482_009028</name>
</gene>
<dbReference type="PANTHER" id="PTHR36183">
    <property type="entry name" value="BETA-GLUCURONIDASE"/>
    <property type="match status" value="1"/>
</dbReference>
<dbReference type="Gene3D" id="3.20.20.80">
    <property type="entry name" value="Glycosidases"/>
    <property type="match status" value="1"/>
</dbReference>
<dbReference type="GeneID" id="81430328"/>
<dbReference type="OrthoDB" id="2796951at2759"/>
<reference evidence="2" key="2">
    <citation type="journal article" date="2023" name="IMA Fungus">
        <title>Comparative genomic study of the Penicillium genus elucidates a diverse pangenome and 15 lateral gene transfer events.</title>
        <authorList>
            <person name="Petersen C."/>
            <person name="Sorensen T."/>
            <person name="Nielsen M.R."/>
            <person name="Sondergaard T.E."/>
            <person name="Sorensen J.L."/>
            <person name="Fitzpatrick D.A."/>
            <person name="Frisvad J.C."/>
            <person name="Nielsen K.L."/>
        </authorList>
    </citation>
    <scope>NUCLEOTIDE SEQUENCE</scope>
    <source>
        <strain evidence="2">IBT 26290</strain>
    </source>
</reference>
<dbReference type="AlphaFoldDB" id="A0A9W9HUE6"/>
<dbReference type="Proteomes" id="UP001149163">
    <property type="component" value="Unassembled WGS sequence"/>
</dbReference>
<dbReference type="EMBL" id="JAPQKN010000006">
    <property type="protein sequence ID" value="KAJ5157928.1"/>
    <property type="molecule type" value="Genomic_DNA"/>
</dbReference>
<protein>
    <submittedName>
        <fullName evidence="2">Beta-glucuronidase</fullName>
    </submittedName>
</protein>
<evidence type="ECO:0000256" key="1">
    <source>
        <dbReference type="SAM" id="SignalP"/>
    </source>
</evidence>
<feature type="chain" id="PRO_5040835100" evidence="1">
    <location>
        <begin position="26"/>
        <end position="225"/>
    </location>
</feature>
<dbReference type="PANTHER" id="PTHR36183:SF3">
    <property type="entry name" value="BETA-GLUCURONIDASE C-TERMINAL DOMAIN-CONTAINING PROTEIN"/>
    <property type="match status" value="1"/>
</dbReference>
<name>A0A9W9HUE6_9EURO</name>
<feature type="signal peptide" evidence="1">
    <location>
        <begin position="1"/>
        <end position="25"/>
    </location>
</feature>
<accession>A0A9W9HUE6</accession>
<organism evidence="2 3">
    <name type="scientific">Penicillium canariense</name>
    <dbReference type="NCBI Taxonomy" id="189055"/>
    <lineage>
        <taxon>Eukaryota</taxon>
        <taxon>Fungi</taxon>
        <taxon>Dikarya</taxon>
        <taxon>Ascomycota</taxon>
        <taxon>Pezizomycotina</taxon>
        <taxon>Eurotiomycetes</taxon>
        <taxon>Eurotiomycetidae</taxon>
        <taxon>Eurotiales</taxon>
        <taxon>Aspergillaceae</taxon>
        <taxon>Penicillium</taxon>
    </lineage>
</organism>
<dbReference type="RefSeq" id="XP_056540917.1">
    <property type="nucleotide sequence ID" value="XM_056691152.1"/>
</dbReference>
<keyword evidence="1" id="KW-0732">Signal</keyword>
<comment type="caution">
    <text evidence="2">The sequence shown here is derived from an EMBL/GenBank/DDBJ whole genome shotgun (WGS) entry which is preliminary data.</text>
</comment>
<sequence>MFLTSLTIVLGRVLQLSTLPQLVSPKDAAPQDDWDIRVGKALSSTIIIQAGNSMRDRLHGELLNSSRLRMLKLGHMCMTTHIINIREKLSQQGLKGVFLWGYQFRRWGGADTVSPTFGAGLWNLDYGLKVAVTNMKRTYFYHGTLGACYYCWWGRYTIASPYYGAYVATAAIAGGSYIAALDDGSTNHATYVIYDSTKKPLRAVLINSDYYETGTGGSQALFLRA</sequence>